<dbReference type="EMBL" id="JACEFO010001739">
    <property type="protein sequence ID" value="KAF8714054.1"/>
    <property type="molecule type" value="Genomic_DNA"/>
</dbReference>
<gene>
    <name evidence="7" type="ORF">HU200_028049</name>
</gene>
<dbReference type="AlphaFoldDB" id="A0A835BVA3"/>
<keyword evidence="2" id="KW-0433">Leucine-rich repeat</keyword>
<evidence type="ECO:0000256" key="1">
    <source>
        <dbReference type="ARBA" id="ARBA00008894"/>
    </source>
</evidence>
<evidence type="ECO:0000259" key="6">
    <source>
        <dbReference type="Pfam" id="PF18052"/>
    </source>
</evidence>
<evidence type="ECO:0000256" key="3">
    <source>
        <dbReference type="ARBA" id="ARBA00022737"/>
    </source>
</evidence>
<evidence type="ECO:0000256" key="4">
    <source>
        <dbReference type="ARBA" id="ARBA00022741"/>
    </source>
</evidence>
<dbReference type="OrthoDB" id="1742798at2759"/>
<dbReference type="CDD" id="cd14798">
    <property type="entry name" value="RX-CC_like"/>
    <property type="match status" value="1"/>
</dbReference>
<comment type="caution">
    <text evidence="7">The sequence shown here is derived from an EMBL/GenBank/DDBJ whole genome shotgun (WGS) entry which is preliminary data.</text>
</comment>
<dbReference type="PANTHER" id="PTHR19338:SF67">
    <property type="entry name" value="AAA+ ATPASE DOMAIN-CONTAINING PROTEIN"/>
    <property type="match status" value="1"/>
</dbReference>
<evidence type="ECO:0000256" key="2">
    <source>
        <dbReference type="ARBA" id="ARBA00022614"/>
    </source>
</evidence>
<dbReference type="Proteomes" id="UP000636709">
    <property type="component" value="Unassembled WGS sequence"/>
</dbReference>
<organism evidence="7 8">
    <name type="scientific">Digitaria exilis</name>
    <dbReference type="NCBI Taxonomy" id="1010633"/>
    <lineage>
        <taxon>Eukaryota</taxon>
        <taxon>Viridiplantae</taxon>
        <taxon>Streptophyta</taxon>
        <taxon>Embryophyta</taxon>
        <taxon>Tracheophyta</taxon>
        <taxon>Spermatophyta</taxon>
        <taxon>Magnoliopsida</taxon>
        <taxon>Liliopsida</taxon>
        <taxon>Poales</taxon>
        <taxon>Poaceae</taxon>
        <taxon>PACMAD clade</taxon>
        <taxon>Panicoideae</taxon>
        <taxon>Panicodae</taxon>
        <taxon>Paniceae</taxon>
        <taxon>Anthephorinae</taxon>
        <taxon>Digitaria</taxon>
    </lineage>
</organism>
<evidence type="ECO:0000256" key="5">
    <source>
        <dbReference type="ARBA" id="ARBA00022821"/>
    </source>
</evidence>
<sequence length="151" mass="16828">MDLVAGAMGNLATKLLQLLPDEYKLQKGLRDEVKSLVQELESTHVALCKVAQVPPDQLDPQVKLWARDVREASYDMEDVLDTFLGRVDGGGDDHTDKGKFERLREKMGMLFSLSKLKARRSRAEIACMRSESRGVSFHTTTQADSKTATTS</sequence>
<feature type="domain" description="Disease resistance N-terminal" evidence="6">
    <location>
        <begin position="7"/>
        <end position="91"/>
    </location>
</feature>
<dbReference type="GO" id="GO:0006952">
    <property type="term" value="P:defense response"/>
    <property type="evidence" value="ECO:0007669"/>
    <property type="project" value="UniProtKB-KW"/>
</dbReference>
<keyword evidence="4" id="KW-0547">Nucleotide-binding</keyword>
<accession>A0A835BVA3</accession>
<evidence type="ECO:0000313" key="8">
    <source>
        <dbReference type="Proteomes" id="UP000636709"/>
    </source>
</evidence>
<dbReference type="PANTHER" id="PTHR19338">
    <property type="entry name" value="TRANSLOCASE OF INNER MITOCHONDRIAL MEMBRANE 13 HOMOLOG"/>
    <property type="match status" value="1"/>
</dbReference>
<proteinExistence type="inferred from homology"/>
<dbReference type="InterPro" id="IPR041118">
    <property type="entry name" value="Rx_N"/>
</dbReference>
<comment type="similarity">
    <text evidence="1">Belongs to the disease resistance NB-LRR family.</text>
</comment>
<protein>
    <recommendedName>
        <fullName evidence="6">Disease resistance N-terminal domain-containing protein</fullName>
    </recommendedName>
</protein>
<reference evidence="7" key="1">
    <citation type="submission" date="2020-07" db="EMBL/GenBank/DDBJ databases">
        <title>Genome sequence and genetic diversity analysis of an under-domesticated orphan crop, white fonio (Digitaria exilis).</title>
        <authorList>
            <person name="Bennetzen J.L."/>
            <person name="Chen S."/>
            <person name="Ma X."/>
            <person name="Wang X."/>
            <person name="Yssel A.E.J."/>
            <person name="Chaluvadi S.R."/>
            <person name="Johnson M."/>
            <person name="Gangashetty P."/>
            <person name="Hamidou F."/>
            <person name="Sanogo M.D."/>
            <person name="Zwaenepoel A."/>
            <person name="Wallace J."/>
            <person name="Van De Peer Y."/>
            <person name="Van Deynze A."/>
        </authorList>
    </citation>
    <scope>NUCLEOTIDE SEQUENCE</scope>
    <source>
        <tissue evidence="7">Leaves</tissue>
    </source>
</reference>
<dbReference type="Gene3D" id="1.20.5.4130">
    <property type="match status" value="1"/>
</dbReference>
<keyword evidence="8" id="KW-1185">Reference proteome</keyword>
<dbReference type="Pfam" id="PF18052">
    <property type="entry name" value="Rx_N"/>
    <property type="match status" value="1"/>
</dbReference>
<name>A0A835BVA3_9POAL</name>
<keyword evidence="3" id="KW-0677">Repeat</keyword>
<dbReference type="GO" id="GO:0000166">
    <property type="term" value="F:nucleotide binding"/>
    <property type="evidence" value="ECO:0007669"/>
    <property type="project" value="UniProtKB-KW"/>
</dbReference>
<keyword evidence="5" id="KW-0611">Plant defense</keyword>
<dbReference type="InterPro" id="IPR038005">
    <property type="entry name" value="RX-like_CC"/>
</dbReference>
<evidence type="ECO:0000313" key="7">
    <source>
        <dbReference type="EMBL" id="KAF8714054.1"/>
    </source>
</evidence>